<dbReference type="SUPFAM" id="SSF88723">
    <property type="entry name" value="PIN domain-like"/>
    <property type="match status" value="1"/>
</dbReference>
<dbReference type="GO" id="GO:0090729">
    <property type="term" value="F:toxin activity"/>
    <property type="evidence" value="ECO:0007669"/>
    <property type="project" value="UniProtKB-KW"/>
</dbReference>
<keyword evidence="5 6" id="KW-0460">Magnesium</keyword>
<evidence type="ECO:0000259" key="7">
    <source>
        <dbReference type="Pfam" id="PF01850"/>
    </source>
</evidence>
<dbReference type="EMBL" id="JAKMUS010000006">
    <property type="protein sequence ID" value="MCZ9293934.1"/>
    <property type="molecule type" value="Genomic_DNA"/>
</dbReference>
<dbReference type="GO" id="GO:0000287">
    <property type="term" value="F:magnesium ion binding"/>
    <property type="evidence" value="ECO:0007669"/>
    <property type="project" value="UniProtKB-UniRule"/>
</dbReference>
<comment type="caution">
    <text evidence="8">The sequence shown here is derived from an EMBL/GenBank/DDBJ whole genome shotgun (WGS) entry which is preliminary data.</text>
</comment>
<keyword evidence="3 6" id="KW-0479">Metal-binding</keyword>
<dbReference type="InterPro" id="IPR002716">
    <property type="entry name" value="PIN_dom"/>
</dbReference>
<evidence type="ECO:0000256" key="4">
    <source>
        <dbReference type="ARBA" id="ARBA00022801"/>
    </source>
</evidence>
<evidence type="ECO:0000256" key="3">
    <source>
        <dbReference type="ARBA" id="ARBA00022723"/>
    </source>
</evidence>
<comment type="function">
    <text evidence="6">Toxic component of a toxin-antitoxin (TA) system. An RNase.</text>
</comment>
<keyword evidence="1 6" id="KW-1277">Toxin-antitoxin system</keyword>
<feature type="binding site" evidence="6">
    <location>
        <position position="100"/>
    </location>
    <ligand>
        <name>Mg(2+)</name>
        <dbReference type="ChEBI" id="CHEBI:18420"/>
    </ligand>
</feature>
<comment type="cofactor">
    <cofactor evidence="6">
        <name>Mg(2+)</name>
        <dbReference type="ChEBI" id="CHEBI:18420"/>
    </cofactor>
</comment>
<proteinExistence type="inferred from homology"/>
<reference evidence="8" key="1">
    <citation type="submission" date="2022-02" db="EMBL/GenBank/DDBJ databases">
        <title>Corynebacterium sp. from urogenital microbiome.</title>
        <authorList>
            <person name="Cappelli E.A."/>
            <person name="Ribeiro T.G."/>
            <person name="Peixe L."/>
        </authorList>
    </citation>
    <scope>NUCLEOTIDE SEQUENCE</scope>
    <source>
        <strain evidence="8">C8Ua_172</strain>
    </source>
</reference>
<evidence type="ECO:0000313" key="9">
    <source>
        <dbReference type="Proteomes" id="UP001146468"/>
    </source>
</evidence>
<dbReference type="Proteomes" id="UP001146468">
    <property type="component" value="Unassembled WGS sequence"/>
</dbReference>
<evidence type="ECO:0000256" key="5">
    <source>
        <dbReference type="ARBA" id="ARBA00022842"/>
    </source>
</evidence>
<dbReference type="RefSeq" id="WP_269965361.1">
    <property type="nucleotide sequence ID" value="NZ_JAKMUS010000006.1"/>
</dbReference>
<dbReference type="GO" id="GO:0016787">
    <property type="term" value="F:hydrolase activity"/>
    <property type="evidence" value="ECO:0007669"/>
    <property type="project" value="UniProtKB-KW"/>
</dbReference>
<name>A0A9X3LTN6_9CORY</name>
<organism evidence="8 9">
    <name type="scientific">Corynebacterium meitnerae</name>
    <dbReference type="NCBI Taxonomy" id="2913498"/>
    <lineage>
        <taxon>Bacteria</taxon>
        <taxon>Bacillati</taxon>
        <taxon>Actinomycetota</taxon>
        <taxon>Actinomycetes</taxon>
        <taxon>Mycobacteriales</taxon>
        <taxon>Corynebacteriaceae</taxon>
        <taxon>Corynebacterium</taxon>
    </lineage>
</organism>
<keyword evidence="9" id="KW-1185">Reference proteome</keyword>
<dbReference type="InterPro" id="IPR029060">
    <property type="entry name" value="PIN-like_dom_sf"/>
</dbReference>
<keyword evidence="2 6" id="KW-0540">Nuclease</keyword>
<keyword evidence="6" id="KW-0800">Toxin</keyword>
<evidence type="ECO:0000256" key="2">
    <source>
        <dbReference type="ARBA" id="ARBA00022722"/>
    </source>
</evidence>
<sequence length="136" mass="14577">MGVIALDTSAAVPLLLQNHSSHERVRRWARGKSLALCAHSLAETYSVLTRLPGDSRFTEADAVRVIDGTFETVLCLPEAASQEVHQRLANVGIKGGAVYDGLVALTALENEASLASLDKRAYTNYFALGVALELIP</sequence>
<gene>
    <name evidence="6" type="primary">vapC</name>
    <name evidence="8" type="ORF">L8U60_05475</name>
</gene>
<feature type="binding site" evidence="6">
    <location>
        <position position="7"/>
    </location>
    <ligand>
        <name>Mg(2+)</name>
        <dbReference type="ChEBI" id="CHEBI:18420"/>
    </ligand>
</feature>
<protein>
    <recommendedName>
        <fullName evidence="6">Ribonuclease VapC</fullName>
        <shortName evidence="6">RNase VapC</shortName>
        <ecNumber evidence="6">3.1.-.-</ecNumber>
    </recommendedName>
    <alternativeName>
        <fullName evidence="6">Toxin VapC</fullName>
    </alternativeName>
</protein>
<evidence type="ECO:0000256" key="6">
    <source>
        <dbReference type="HAMAP-Rule" id="MF_00265"/>
    </source>
</evidence>
<keyword evidence="4 6" id="KW-0378">Hydrolase</keyword>
<accession>A0A9X3LTN6</accession>
<evidence type="ECO:0000313" key="8">
    <source>
        <dbReference type="EMBL" id="MCZ9293934.1"/>
    </source>
</evidence>
<evidence type="ECO:0000256" key="1">
    <source>
        <dbReference type="ARBA" id="ARBA00022649"/>
    </source>
</evidence>
<dbReference type="GO" id="GO:0004540">
    <property type="term" value="F:RNA nuclease activity"/>
    <property type="evidence" value="ECO:0007669"/>
    <property type="project" value="InterPro"/>
</dbReference>
<dbReference type="AlphaFoldDB" id="A0A9X3LTN6"/>
<dbReference type="Gene3D" id="3.40.50.1010">
    <property type="entry name" value="5'-nuclease"/>
    <property type="match status" value="1"/>
</dbReference>
<dbReference type="HAMAP" id="MF_00265">
    <property type="entry name" value="VapC_Nob1"/>
    <property type="match status" value="1"/>
</dbReference>
<comment type="similarity">
    <text evidence="6">Belongs to the PINc/VapC protein family.</text>
</comment>
<dbReference type="EC" id="3.1.-.-" evidence="6"/>
<feature type="domain" description="PIN" evidence="7">
    <location>
        <begin position="4"/>
        <end position="122"/>
    </location>
</feature>
<dbReference type="Pfam" id="PF01850">
    <property type="entry name" value="PIN"/>
    <property type="match status" value="1"/>
</dbReference>
<dbReference type="InterPro" id="IPR022907">
    <property type="entry name" value="VapC_family"/>
</dbReference>